<proteinExistence type="predicted"/>
<evidence type="ECO:0000313" key="1">
    <source>
        <dbReference type="EMBL" id="OOP56077.1"/>
    </source>
</evidence>
<reference evidence="1 2" key="1">
    <citation type="journal article" date="2017" name="Water Res.">
        <title>Discovery and metagenomic analysis of an anammox bacterial enrichment related to Candidatus "Brocadia caroliniensis" in a full-scale glycerol-fed nitritation-denitritation separate centrate treatment process.</title>
        <authorList>
            <person name="Park H."/>
            <person name="Brotto A.C."/>
            <person name="van Loosdrecht M.C."/>
            <person name="Chandran K."/>
        </authorList>
    </citation>
    <scope>NUCLEOTIDE SEQUENCE [LARGE SCALE GENOMIC DNA]</scope>
    <source>
        <strain evidence="1">26THWARD</strain>
    </source>
</reference>
<dbReference type="Proteomes" id="UP000189681">
    <property type="component" value="Unassembled WGS sequence"/>
</dbReference>
<evidence type="ECO:0000313" key="2">
    <source>
        <dbReference type="Proteomes" id="UP000189681"/>
    </source>
</evidence>
<feature type="non-terminal residue" evidence="1">
    <location>
        <position position="1"/>
    </location>
</feature>
<organism evidence="1 2">
    <name type="scientific">Candidatus Brocadia carolinensis</name>
    <dbReference type="NCBI Taxonomy" id="1004156"/>
    <lineage>
        <taxon>Bacteria</taxon>
        <taxon>Pseudomonadati</taxon>
        <taxon>Planctomycetota</taxon>
        <taxon>Candidatus Brocadiia</taxon>
        <taxon>Candidatus Brocadiales</taxon>
        <taxon>Candidatus Brocadiaceae</taxon>
        <taxon>Candidatus Brocadia</taxon>
    </lineage>
</organism>
<gene>
    <name evidence="1" type="ORF">AYP45_11000</name>
</gene>
<dbReference type="EMBL" id="AYTS01000101">
    <property type="protein sequence ID" value="OOP56077.1"/>
    <property type="molecule type" value="Genomic_DNA"/>
</dbReference>
<dbReference type="STRING" id="1004156.AYP45_11000"/>
<comment type="caution">
    <text evidence="1">The sequence shown here is derived from an EMBL/GenBank/DDBJ whole genome shotgun (WGS) entry which is preliminary data.</text>
</comment>
<sequence length="108" mass="12400">YHQKEHRVDSHLFISVLAYHLLHAIEHTLREKGETRSWNTIKQILQTHQVVTVVLPDADGIHVHHVRVATEVEAAQGEIYKKLGVDPQAIKKKADNLQKKQLCSEENI</sequence>
<protein>
    <submittedName>
        <fullName evidence="1">Uncharacterized protein</fullName>
    </submittedName>
</protein>
<dbReference type="AlphaFoldDB" id="A0A1V4ASL0"/>
<name>A0A1V4ASL0_9BACT</name>
<accession>A0A1V4ASL0</accession>